<feature type="transmembrane region" description="Helical" evidence="9">
    <location>
        <begin position="132"/>
        <end position="149"/>
    </location>
</feature>
<protein>
    <recommendedName>
        <fullName evidence="2">histidine kinase</fullName>
        <ecNumber evidence="2">2.7.13.3</ecNumber>
    </recommendedName>
</protein>
<keyword evidence="5" id="KW-0547">Nucleotide-binding</keyword>
<evidence type="ECO:0000259" key="10">
    <source>
        <dbReference type="SMART" id="SM00387"/>
    </source>
</evidence>
<dbReference type="InterPro" id="IPR036890">
    <property type="entry name" value="HATPase_C_sf"/>
</dbReference>
<evidence type="ECO:0000256" key="8">
    <source>
        <dbReference type="ARBA" id="ARBA00023012"/>
    </source>
</evidence>
<dbReference type="SMART" id="SM00387">
    <property type="entry name" value="HATPase_c"/>
    <property type="match status" value="1"/>
</dbReference>
<keyword evidence="3" id="KW-0597">Phosphoprotein</keyword>
<gene>
    <name evidence="11" type="ORF">KKP3000_003391</name>
</gene>
<dbReference type="Pfam" id="PF02518">
    <property type="entry name" value="HATPase_c"/>
    <property type="match status" value="1"/>
</dbReference>
<dbReference type="InterPro" id="IPR050482">
    <property type="entry name" value="Sensor_HK_TwoCompSys"/>
</dbReference>
<feature type="transmembrane region" description="Helical" evidence="9">
    <location>
        <begin position="63"/>
        <end position="88"/>
    </location>
</feature>
<evidence type="ECO:0000313" key="11">
    <source>
        <dbReference type="EMBL" id="MFB5189999.1"/>
    </source>
</evidence>
<feature type="transmembrane region" description="Helical" evidence="9">
    <location>
        <begin position="41"/>
        <end position="57"/>
    </location>
</feature>
<proteinExistence type="predicted"/>
<dbReference type="RefSeq" id="WP_275476209.1">
    <property type="nucleotide sequence ID" value="NZ_CP162940.1"/>
</dbReference>
<keyword evidence="12" id="KW-1185">Reference proteome</keyword>
<keyword evidence="6 11" id="KW-0418">Kinase</keyword>
<dbReference type="InterPro" id="IPR003594">
    <property type="entry name" value="HATPase_dom"/>
</dbReference>
<keyword evidence="7" id="KW-0067">ATP-binding</keyword>
<comment type="caution">
    <text evidence="11">The sequence shown here is derived from an EMBL/GenBank/DDBJ whole genome shotgun (WGS) entry which is preliminary data.</text>
</comment>
<dbReference type="Gene3D" id="1.20.5.1930">
    <property type="match status" value="1"/>
</dbReference>
<evidence type="ECO:0000256" key="1">
    <source>
        <dbReference type="ARBA" id="ARBA00000085"/>
    </source>
</evidence>
<dbReference type="EMBL" id="JBDXSU010000004">
    <property type="protein sequence ID" value="MFB5189999.1"/>
    <property type="molecule type" value="Genomic_DNA"/>
</dbReference>
<evidence type="ECO:0000256" key="5">
    <source>
        <dbReference type="ARBA" id="ARBA00022741"/>
    </source>
</evidence>
<keyword evidence="9" id="KW-0472">Membrane</keyword>
<evidence type="ECO:0000256" key="3">
    <source>
        <dbReference type="ARBA" id="ARBA00022553"/>
    </source>
</evidence>
<dbReference type="InterPro" id="IPR011712">
    <property type="entry name" value="Sig_transdc_His_kin_sub3_dim/P"/>
</dbReference>
<dbReference type="CDD" id="cd16917">
    <property type="entry name" value="HATPase_UhpB-NarQ-NarX-like"/>
    <property type="match status" value="1"/>
</dbReference>
<dbReference type="PANTHER" id="PTHR24421:SF10">
    <property type="entry name" value="NITRATE_NITRITE SENSOR PROTEIN NARQ"/>
    <property type="match status" value="1"/>
</dbReference>
<evidence type="ECO:0000256" key="4">
    <source>
        <dbReference type="ARBA" id="ARBA00022679"/>
    </source>
</evidence>
<evidence type="ECO:0000256" key="9">
    <source>
        <dbReference type="SAM" id="Phobius"/>
    </source>
</evidence>
<dbReference type="Proteomes" id="UP001579974">
    <property type="component" value="Unassembled WGS sequence"/>
</dbReference>
<dbReference type="EC" id="2.7.13.3" evidence="2"/>
<keyword evidence="9" id="KW-1133">Transmembrane helix</keyword>
<evidence type="ECO:0000256" key="7">
    <source>
        <dbReference type="ARBA" id="ARBA00022840"/>
    </source>
</evidence>
<dbReference type="Pfam" id="PF07730">
    <property type="entry name" value="HisKA_3"/>
    <property type="match status" value="1"/>
</dbReference>
<keyword evidence="8" id="KW-0902">Two-component regulatory system</keyword>
<accession>A0ABV5ACK9</accession>
<comment type="catalytic activity">
    <reaction evidence="1">
        <text>ATP + protein L-histidine = ADP + protein N-phospho-L-histidine.</text>
        <dbReference type="EC" id="2.7.13.3"/>
    </reaction>
</comment>
<feature type="domain" description="Histidine kinase/HSP90-like ATPase" evidence="10">
    <location>
        <begin position="287"/>
        <end position="379"/>
    </location>
</feature>
<dbReference type="PANTHER" id="PTHR24421">
    <property type="entry name" value="NITRATE/NITRITE SENSOR PROTEIN NARX-RELATED"/>
    <property type="match status" value="1"/>
</dbReference>
<name>A0ABV5ACK9_9BACL</name>
<dbReference type="SUPFAM" id="SSF55874">
    <property type="entry name" value="ATPase domain of HSP90 chaperone/DNA topoisomerase II/histidine kinase"/>
    <property type="match status" value="1"/>
</dbReference>
<evidence type="ECO:0000256" key="2">
    <source>
        <dbReference type="ARBA" id="ARBA00012438"/>
    </source>
</evidence>
<feature type="transmembrane region" description="Helical" evidence="9">
    <location>
        <begin position="109"/>
        <end position="126"/>
    </location>
</feature>
<dbReference type="GO" id="GO:0016301">
    <property type="term" value="F:kinase activity"/>
    <property type="evidence" value="ECO:0007669"/>
    <property type="project" value="UniProtKB-KW"/>
</dbReference>
<dbReference type="Gene3D" id="3.30.565.10">
    <property type="entry name" value="Histidine kinase-like ATPase, C-terminal domain"/>
    <property type="match status" value="1"/>
</dbReference>
<evidence type="ECO:0000256" key="6">
    <source>
        <dbReference type="ARBA" id="ARBA00022777"/>
    </source>
</evidence>
<reference evidence="11 12" key="1">
    <citation type="journal article" date="2024" name="Int. J. Mol. Sci.">
        <title>Exploration of Alicyclobacillus spp. Genome in Search of Antibiotic Resistance.</title>
        <authorList>
            <person name="Bucka-Kolendo J."/>
            <person name="Kiousi D.E."/>
            <person name="Dekowska A."/>
            <person name="Mikolajczuk-Szczyrba A."/>
            <person name="Karadedos D.M."/>
            <person name="Michael P."/>
            <person name="Galanis A."/>
            <person name="Sokolowska B."/>
        </authorList>
    </citation>
    <scope>NUCLEOTIDE SEQUENCE [LARGE SCALE GENOMIC DNA]</scope>
    <source>
        <strain evidence="11 12">KKP 3000</strain>
    </source>
</reference>
<evidence type="ECO:0000313" key="12">
    <source>
        <dbReference type="Proteomes" id="UP001579974"/>
    </source>
</evidence>
<organism evidence="11 12">
    <name type="scientific">Alicyclobacillus fastidiosus</name>
    <dbReference type="NCBI Taxonomy" id="392011"/>
    <lineage>
        <taxon>Bacteria</taxon>
        <taxon>Bacillati</taxon>
        <taxon>Bacillota</taxon>
        <taxon>Bacilli</taxon>
        <taxon>Bacillales</taxon>
        <taxon>Alicyclobacillaceae</taxon>
        <taxon>Alicyclobacillus</taxon>
    </lineage>
</organism>
<keyword evidence="4" id="KW-0808">Transferase</keyword>
<sequence>MRMFHIDHPEVVMRRLVISVIIFFIYSHSISTHGSLTMRSTVYLLLLVECAAIWLPNDAVRHWQLAASAGICFVLVAVMVFLGVPFAAASQLLWPLAGWVASCQREKNVFAMVLYVLVAVVMAVGFSRSVPTYGFVSECIGLIALYFGLRAGRLRRLEHIRLVRAHKELEQATLETMKHATMEERMRIARDMHDGVGHQLTSLIVQLQATQFAIANGDQNAKGMTSDALATARVALQELREAVRRFESSDEHLTLSAFEALLRSFQRTSAVECRYEIDCVVDRLPSAVATCLYRVLQESLTNVARHAEASVVEVGLGEQNGYAQLRVRDDGSLTDVSALTFGFGLRAMQTRVREMGGSFALECTGSHGLTLEVRVPIWQQEAST</sequence>
<feature type="transmembrane region" description="Helical" evidence="9">
    <location>
        <begin position="12"/>
        <end position="29"/>
    </location>
</feature>
<keyword evidence="9" id="KW-0812">Transmembrane</keyword>